<name>A0AAV9HN17_9PEZI</name>
<organism evidence="3 4">
    <name type="scientific">Cladorrhinum samala</name>
    <dbReference type="NCBI Taxonomy" id="585594"/>
    <lineage>
        <taxon>Eukaryota</taxon>
        <taxon>Fungi</taxon>
        <taxon>Dikarya</taxon>
        <taxon>Ascomycota</taxon>
        <taxon>Pezizomycotina</taxon>
        <taxon>Sordariomycetes</taxon>
        <taxon>Sordariomycetidae</taxon>
        <taxon>Sordariales</taxon>
        <taxon>Podosporaceae</taxon>
        <taxon>Cladorrhinum</taxon>
    </lineage>
</organism>
<dbReference type="EMBL" id="MU864985">
    <property type="protein sequence ID" value="KAK4461723.1"/>
    <property type="molecule type" value="Genomic_DNA"/>
</dbReference>
<feature type="region of interest" description="Disordered" evidence="2">
    <location>
        <begin position="1"/>
        <end position="48"/>
    </location>
</feature>
<gene>
    <name evidence="3" type="ORF">QBC42DRAFT_269489</name>
</gene>
<accession>A0AAV9HN17</accession>
<comment type="caution">
    <text evidence="3">The sequence shown here is derived from an EMBL/GenBank/DDBJ whole genome shotgun (WGS) entry which is preliminary data.</text>
</comment>
<evidence type="ECO:0000313" key="4">
    <source>
        <dbReference type="Proteomes" id="UP001321749"/>
    </source>
</evidence>
<evidence type="ECO:0000313" key="3">
    <source>
        <dbReference type="EMBL" id="KAK4461723.1"/>
    </source>
</evidence>
<dbReference type="Proteomes" id="UP001321749">
    <property type="component" value="Unassembled WGS sequence"/>
</dbReference>
<sequence length="504" mass="55303">MHVPTPKSHALSQTSEAMANSSQTSVRWKEFEEQHKPANGTRSPRHGRAYDDMDLDELHRHCVHIGVHRAKVDEKETECEELYERGNRYKEKYQDALKERDDLEARLVEASKASKNNNKGRTSASGSAVPELVVAQLQKDNQFLHKQYLTSLNFLSNFGATDFQQIVTEWHKMQDELAKTQGQLTRLQKEVLSAVDRFDPNYDSHLANKFTALNKSIGLLTKSKDLRSLKFLADPVGTWDPSVFWPNSLTPSLKGAAGTKLTDGEKRLLFRQAIWKFLSDRLFVRSKPFNSYGGEVGDIASNLPFEQLYPDHLTSTSAGKWRSLTTRALASHPSDAAGKQSLIASLSLSFASFIHSSLLLPPTTSKEGSRAGAGFEEIQALTEKGKDLPKRLSATLSEAIELSRLLMGERAGFEVRVPSLEGGAGASASKDGGHGGARFRKEEDDGEMTVLGANVGVVDGPDVETEVGGEVKLVGSPILVKFGNGGGQNLEEELVLVKGFVVLV</sequence>
<reference evidence="3" key="2">
    <citation type="submission" date="2023-06" db="EMBL/GenBank/DDBJ databases">
        <authorList>
            <consortium name="Lawrence Berkeley National Laboratory"/>
            <person name="Mondo S.J."/>
            <person name="Hensen N."/>
            <person name="Bonometti L."/>
            <person name="Westerberg I."/>
            <person name="Brannstrom I.O."/>
            <person name="Guillou S."/>
            <person name="Cros-Aarteil S."/>
            <person name="Calhoun S."/>
            <person name="Haridas S."/>
            <person name="Kuo A."/>
            <person name="Pangilinan J."/>
            <person name="Riley R."/>
            <person name="Labutti K."/>
            <person name="Andreopoulos B."/>
            <person name="Lipzen A."/>
            <person name="Chen C."/>
            <person name="Yanf M."/>
            <person name="Daum C."/>
            <person name="Ng V."/>
            <person name="Clum A."/>
            <person name="Steindorff A."/>
            <person name="Ohm R."/>
            <person name="Martin F."/>
            <person name="Silar P."/>
            <person name="Natvig D."/>
            <person name="Lalanne C."/>
            <person name="Gautier V."/>
            <person name="Ament-Velasquez S.L."/>
            <person name="Kruys A."/>
            <person name="Hutchinson M.I."/>
            <person name="Powell A.J."/>
            <person name="Barry K."/>
            <person name="Miller A.N."/>
            <person name="Grigoriev I.V."/>
            <person name="Debuchy R."/>
            <person name="Gladieux P."/>
            <person name="Thoren M.H."/>
            <person name="Johannesson H."/>
        </authorList>
    </citation>
    <scope>NUCLEOTIDE SEQUENCE</scope>
    <source>
        <strain evidence="3">PSN324</strain>
    </source>
</reference>
<reference evidence="3" key="1">
    <citation type="journal article" date="2023" name="Mol. Phylogenet. Evol.">
        <title>Genome-scale phylogeny and comparative genomics of the fungal order Sordariales.</title>
        <authorList>
            <person name="Hensen N."/>
            <person name="Bonometti L."/>
            <person name="Westerberg I."/>
            <person name="Brannstrom I.O."/>
            <person name="Guillou S."/>
            <person name="Cros-Aarteil S."/>
            <person name="Calhoun S."/>
            <person name="Haridas S."/>
            <person name="Kuo A."/>
            <person name="Mondo S."/>
            <person name="Pangilinan J."/>
            <person name="Riley R."/>
            <person name="LaButti K."/>
            <person name="Andreopoulos B."/>
            <person name="Lipzen A."/>
            <person name="Chen C."/>
            <person name="Yan M."/>
            <person name="Daum C."/>
            <person name="Ng V."/>
            <person name="Clum A."/>
            <person name="Steindorff A."/>
            <person name="Ohm R.A."/>
            <person name="Martin F."/>
            <person name="Silar P."/>
            <person name="Natvig D.O."/>
            <person name="Lalanne C."/>
            <person name="Gautier V."/>
            <person name="Ament-Velasquez S.L."/>
            <person name="Kruys A."/>
            <person name="Hutchinson M.I."/>
            <person name="Powell A.J."/>
            <person name="Barry K."/>
            <person name="Miller A.N."/>
            <person name="Grigoriev I.V."/>
            <person name="Debuchy R."/>
            <person name="Gladieux P."/>
            <person name="Hiltunen Thoren M."/>
            <person name="Johannesson H."/>
        </authorList>
    </citation>
    <scope>NUCLEOTIDE SEQUENCE</scope>
    <source>
        <strain evidence="3">PSN324</strain>
    </source>
</reference>
<feature type="compositionally biased region" description="Polar residues" evidence="2">
    <location>
        <begin position="10"/>
        <end position="26"/>
    </location>
</feature>
<feature type="compositionally biased region" description="Basic and acidic residues" evidence="2">
    <location>
        <begin position="27"/>
        <end position="36"/>
    </location>
</feature>
<feature type="region of interest" description="Disordered" evidence="2">
    <location>
        <begin position="423"/>
        <end position="445"/>
    </location>
</feature>
<evidence type="ECO:0000256" key="1">
    <source>
        <dbReference type="SAM" id="Coils"/>
    </source>
</evidence>
<keyword evidence="4" id="KW-1185">Reference proteome</keyword>
<proteinExistence type="predicted"/>
<evidence type="ECO:0000256" key="2">
    <source>
        <dbReference type="SAM" id="MobiDB-lite"/>
    </source>
</evidence>
<feature type="coiled-coil region" evidence="1">
    <location>
        <begin position="72"/>
        <end position="113"/>
    </location>
</feature>
<protein>
    <submittedName>
        <fullName evidence="3">Uncharacterized protein</fullName>
    </submittedName>
</protein>
<dbReference type="AlphaFoldDB" id="A0AAV9HN17"/>
<keyword evidence="1" id="KW-0175">Coiled coil</keyword>